<evidence type="ECO:0000259" key="13">
    <source>
        <dbReference type="Pfam" id="PF00593"/>
    </source>
</evidence>
<dbReference type="InterPro" id="IPR039426">
    <property type="entry name" value="TonB-dep_rcpt-like"/>
</dbReference>
<dbReference type="PANTHER" id="PTHR32552">
    <property type="entry name" value="FERRICHROME IRON RECEPTOR-RELATED"/>
    <property type="match status" value="1"/>
</dbReference>
<dbReference type="InterPro" id="IPR036942">
    <property type="entry name" value="Beta-barrel_TonB_sf"/>
</dbReference>
<evidence type="ECO:0000256" key="12">
    <source>
        <dbReference type="SAM" id="SignalP"/>
    </source>
</evidence>
<dbReference type="Gene3D" id="2.40.170.20">
    <property type="entry name" value="TonB-dependent receptor, beta-barrel domain"/>
    <property type="match status" value="1"/>
</dbReference>
<keyword evidence="6 11" id="KW-0798">TonB box</keyword>
<dbReference type="GO" id="GO:0038023">
    <property type="term" value="F:signaling receptor activity"/>
    <property type="evidence" value="ECO:0007669"/>
    <property type="project" value="InterPro"/>
</dbReference>
<evidence type="ECO:0000256" key="2">
    <source>
        <dbReference type="ARBA" id="ARBA00009810"/>
    </source>
</evidence>
<evidence type="ECO:0000256" key="4">
    <source>
        <dbReference type="ARBA" id="ARBA00022452"/>
    </source>
</evidence>
<dbReference type="GO" id="GO:0015891">
    <property type="term" value="P:siderophore transport"/>
    <property type="evidence" value="ECO:0007669"/>
    <property type="project" value="InterPro"/>
</dbReference>
<dbReference type="InterPro" id="IPR037066">
    <property type="entry name" value="Plug_dom_sf"/>
</dbReference>
<dbReference type="KEGG" id="ntn:D5366_07080"/>
<dbReference type="Gene3D" id="2.170.130.10">
    <property type="entry name" value="TonB-dependent receptor, plug domain"/>
    <property type="match status" value="1"/>
</dbReference>
<gene>
    <name evidence="15" type="ORF">D5366_07080</name>
</gene>
<dbReference type="EMBL" id="CP032485">
    <property type="protein sequence ID" value="QDH25014.1"/>
    <property type="molecule type" value="Genomic_DNA"/>
</dbReference>
<evidence type="ECO:0000256" key="5">
    <source>
        <dbReference type="ARBA" id="ARBA00022692"/>
    </source>
</evidence>
<sequence>MQFGRCLVVALMGGSALWPVSMMAGEIKPVVQPKQKADPATTQTPQSVEQLLVLGRRLKASTDGTGTYTVPAISINKMLMKLQDVPQSVSVLTSQQMKDQNLFTVDAALKQVAGLNVNNYGDGTSGYTSRGFSLAPQYDGVPSANGLTFVQQFDLAIYDRLEVARGPESLFQGAASPGGSVNFVRKRPTEQFSGNASYSYGSWNNNHATFDIGGPLARSRYISGRLIVAGTDRGFFYDNGRDRRWTVYGVVDIRPTTHDTLTLSVASQSNETRRFMGVPRAADGSDLKYARNTWTGANFNSVHAPMTELSAQWEHVFGHGWRALVNGRHRSTDTAFQYAYLTTWNSTTQRGNVAIVNTKYAETNNDVDGYVTGPVHLFGQTHSLVFGGNYSRYIYNGAGASVTSSTNKMLQNMSLADMNGLSSALLPTITSQTYQPMTQWGVYGQARIKPVHNVAIMLGGRVSGYLSQTQTRRPTTLAMTTRIDQSGILLPYMGATWNIVKNITAYVSYVSTFEPQSSWTLSGDQLQPMRGKQLEGGVKGDFFHHGLSVSVAGFRIINHNEGVYLSSVNPICGPSGTSSCYAATGQTRSEGAEVEVLGRPLQGWDINGSYTYNKNFIVNNGTASEAGLVYAGNSPRNLWKLWTHYRFEPYAGAEKNIWSIGGGFNAQTGTFGTTRIVRQTGYVVASAQVGYQWNRYLALAATLNNLSNTRYYERLGNTRFYNYYGAPRNFMLTLRSNF</sequence>
<protein>
    <submittedName>
        <fullName evidence="15">TonB-dependent siderophore receptor</fullName>
    </submittedName>
</protein>
<dbReference type="CDD" id="cd01347">
    <property type="entry name" value="ligand_gated_channel"/>
    <property type="match status" value="1"/>
</dbReference>
<proteinExistence type="inferred from homology"/>
<dbReference type="GO" id="GO:0015344">
    <property type="term" value="F:siderophore uptake transmembrane transporter activity"/>
    <property type="evidence" value="ECO:0007669"/>
    <property type="project" value="TreeGrafter"/>
</dbReference>
<evidence type="ECO:0000256" key="3">
    <source>
        <dbReference type="ARBA" id="ARBA00022448"/>
    </source>
</evidence>
<dbReference type="InterPro" id="IPR010105">
    <property type="entry name" value="TonB_sidphr_rcpt"/>
</dbReference>
<name>A0A4Y6V6K0_9PROT</name>
<organism evidence="15 16">
    <name type="scientific">Neokomagataea tanensis</name>
    <dbReference type="NCBI Taxonomy" id="661191"/>
    <lineage>
        <taxon>Bacteria</taxon>
        <taxon>Pseudomonadati</taxon>
        <taxon>Pseudomonadota</taxon>
        <taxon>Alphaproteobacteria</taxon>
        <taxon>Acetobacterales</taxon>
        <taxon>Acetobacteraceae</taxon>
        <taxon>Neokomagataea</taxon>
    </lineage>
</organism>
<keyword evidence="7 10" id="KW-0472">Membrane</keyword>
<feature type="domain" description="TonB-dependent receptor-like beta-barrel" evidence="13">
    <location>
        <begin position="288"/>
        <end position="706"/>
    </location>
</feature>
<evidence type="ECO:0000256" key="9">
    <source>
        <dbReference type="ARBA" id="ARBA00023237"/>
    </source>
</evidence>
<keyword evidence="4 10" id="KW-1134">Transmembrane beta strand</keyword>
<evidence type="ECO:0000256" key="11">
    <source>
        <dbReference type="RuleBase" id="RU003357"/>
    </source>
</evidence>
<evidence type="ECO:0000313" key="16">
    <source>
        <dbReference type="Proteomes" id="UP000317214"/>
    </source>
</evidence>
<dbReference type="InterPro" id="IPR000531">
    <property type="entry name" value="Beta-barrel_TonB"/>
</dbReference>
<evidence type="ECO:0000259" key="14">
    <source>
        <dbReference type="Pfam" id="PF07715"/>
    </source>
</evidence>
<dbReference type="SUPFAM" id="SSF56935">
    <property type="entry name" value="Porins"/>
    <property type="match status" value="1"/>
</dbReference>
<evidence type="ECO:0000313" key="15">
    <source>
        <dbReference type="EMBL" id="QDH25014.1"/>
    </source>
</evidence>
<accession>A0A4Y6V6K0</accession>
<keyword evidence="8 15" id="KW-0675">Receptor</keyword>
<reference evidence="15 16" key="1">
    <citation type="submission" date="2018-09" db="EMBL/GenBank/DDBJ databases">
        <title>The complete genome sequence of Neokomagataea tanensis NBRC 106556(T).</title>
        <authorList>
            <person name="Chua K.-O."/>
            <person name="See-Too W.-S."/>
            <person name="Hong K.-W."/>
            <person name="Yin W.-F."/>
            <person name="Chan K.-G."/>
        </authorList>
    </citation>
    <scope>NUCLEOTIDE SEQUENCE [LARGE SCALE GENOMIC DNA]</scope>
    <source>
        <strain evidence="16">AH13 \ NBRC 106556</strain>
    </source>
</reference>
<dbReference type="NCBIfam" id="TIGR01783">
    <property type="entry name" value="TonB-siderophor"/>
    <property type="match status" value="1"/>
</dbReference>
<dbReference type="OrthoDB" id="9760333at2"/>
<dbReference type="Pfam" id="PF00593">
    <property type="entry name" value="TonB_dep_Rec_b-barrel"/>
    <property type="match status" value="1"/>
</dbReference>
<comment type="similarity">
    <text evidence="2 10 11">Belongs to the TonB-dependent receptor family.</text>
</comment>
<evidence type="ECO:0000256" key="1">
    <source>
        <dbReference type="ARBA" id="ARBA00004571"/>
    </source>
</evidence>
<keyword evidence="5 10" id="KW-0812">Transmembrane</keyword>
<keyword evidence="3 10" id="KW-0813">Transport</keyword>
<dbReference type="PROSITE" id="PS52016">
    <property type="entry name" value="TONB_DEPENDENT_REC_3"/>
    <property type="match status" value="1"/>
</dbReference>
<feature type="domain" description="TonB-dependent receptor plug" evidence="14">
    <location>
        <begin position="82"/>
        <end position="179"/>
    </location>
</feature>
<evidence type="ECO:0000256" key="7">
    <source>
        <dbReference type="ARBA" id="ARBA00023136"/>
    </source>
</evidence>
<evidence type="ECO:0000256" key="8">
    <source>
        <dbReference type="ARBA" id="ARBA00023170"/>
    </source>
</evidence>
<dbReference type="Proteomes" id="UP000317214">
    <property type="component" value="Chromosome"/>
</dbReference>
<dbReference type="InterPro" id="IPR012910">
    <property type="entry name" value="Plug_dom"/>
</dbReference>
<dbReference type="RefSeq" id="WP_141492866.1">
    <property type="nucleotide sequence ID" value="NZ_CP032485.1"/>
</dbReference>
<dbReference type="GO" id="GO:0009279">
    <property type="term" value="C:cell outer membrane"/>
    <property type="evidence" value="ECO:0007669"/>
    <property type="project" value="UniProtKB-SubCell"/>
</dbReference>
<feature type="signal peptide" evidence="12">
    <location>
        <begin position="1"/>
        <end position="24"/>
    </location>
</feature>
<dbReference type="PANTHER" id="PTHR32552:SF74">
    <property type="entry name" value="HYDROXAMATE SIDEROPHORE RECEPTOR FHUE"/>
    <property type="match status" value="1"/>
</dbReference>
<keyword evidence="16" id="KW-1185">Reference proteome</keyword>
<keyword evidence="9 10" id="KW-0998">Cell outer membrane</keyword>
<feature type="chain" id="PRO_5021195045" evidence="12">
    <location>
        <begin position="25"/>
        <end position="738"/>
    </location>
</feature>
<evidence type="ECO:0000256" key="10">
    <source>
        <dbReference type="PROSITE-ProRule" id="PRU01360"/>
    </source>
</evidence>
<dbReference type="Pfam" id="PF07715">
    <property type="entry name" value="Plug"/>
    <property type="match status" value="1"/>
</dbReference>
<dbReference type="AlphaFoldDB" id="A0A4Y6V6K0"/>
<evidence type="ECO:0000256" key="6">
    <source>
        <dbReference type="ARBA" id="ARBA00023077"/>
    </source>
</evidence>
<keyword evidence="12" id="KW-0732">Signal</keyword>
<comment type="subcellular location">
    <subcellularLocation>
        <location evidence="1 10">Cell outer membrane</location>
        <topology evidence="1 10">Multi-pass membrane protein</topology>
    </subcellularLocation>
</comment>